<gene>
    <name evidence="1" type="ORF">MKO06_02935</name>
</gene>
<proteinExistence type="predicted"/>
<sequence length="109" mass="12322">MKDSILKHSSLFLLILLAAGPIAWTTHLVLEEHANIYELDELKISKKTIPHWGDHFLHAQYKGILPKILKGELTGLFPSSKKDFLHVGISHSTFNHLRFYVRGPPEGTA</sequence>
<name>A0A9X2I1C4_9FLAO</name>
<organism evidence="1 2">
    <name type="scientific">Christiangramia oceanisediminis</name>
    <dbReference type="NCBI Taxonomy" id="2920386"/>
    <lineage>
        <taxon>Bacteria</taxon>
        <taxon>Pseudomonadati</taxon>
        <taxon>Bacteroidota</taxon>
        <taxon>Flavobacteriia</taxon>
        <taxon>Flavobacteriales</taxon>
        <taxon>Flavobacteriaceae</taxon>
        <taxon>Christiangramia</taxon>
    </lineage>
</organism>
<reference evidence="1" key="1">
    <citation type="submission" date="2022-07" db="EMBL/GenBank/DDBJ databases">
        <title>Gramela sediminis sp. nov., isolated from deep-sea sediment of the Indian Ocean.</title>
        <authorList>
            <person name="Shi H."/>
        </authorList>
    </citation>
    <scope>NUCLEOTIDE SEQUENCE</scope>
    <source>
        <strain evidence="1">GC03-9</strain>
    </source>
</reference>
<keyword evidence="2" id="KW-1185">Reference proteome</keyword>
<dbReference type="AlphaFoldDB" id="A0A9X2I1C4"/>
<evidence type="ECO:0000313" key="1">
    <source>
        <dbReference type="EMBL" id="MCP9198845.1"/>
    </source>
</evidence>
<dbReference type="RefSeq" id="WP_241550846.1">
    <property type="nucleotide sequence ID" value="NZ_JANCNS010000001.1"/>
</dbReference>
<dbReference type="EMBL" id="JANCNS010000001">
    <property type="protein sequence ID" value="MCP9198845.1"/>
    <property type="molecule type" value="Genomic_DNA"/>
</dbReference>
<dbReference type="Proteomes" id="UP001155280">
    <property type="component" value="Unassembled WGS sequence"/>
</dbReference>
<protein>
    <submittedName>
        <fullName evidence="1">Uncharacterized protein</fullName>
    </submittedName>
</protein>
<evidence type="ECO:0000313" key="2">
    <source>
        <dbReference type="Proteomes" id="UP001155280"/>
    </source>
</evidence>
<comment type="caution">
    <text evidence="1">The sequence shown here is derived from an EMBL/GenBank/DDBJ whole genome shotgun (WGS) entry which is preliminary data.</text>
</comment>
<accession>A0A9X2I1C4</accession>